<proteinExistence type="predicted"/>
<dbReference type="Proteomes" id="UP000255523">
    <property type="component" value="Unassembled WGS sequence"/>
</dbReference>
<dbReference type="GeneID" id="77462778"/>
<dbReference type="AlphaFoldDB" id="A0A380LMA2"/>
<reference evidence="2 5" key="2">
    <citation type="submission" date="2018-08" db="EMBL/GenBank/DDBJ databases">
        <title>A genome reference for cultivated species of the human gut microbiota.</title>
        <authorList>
            <person name="Zou Y."/>
            <person name="Xue W."/>
            <person name="Luo G."/>
        </authorList>
    </citation>
    <scope>NUCLEOTIDE SEQUENCE [LARGE SCALE GENOMIC DNA]</scope>
    <source>
        <strain evidence="2 5">TF08-11</strain>
    </source>
</reference>
<evidence type="ECO:0000313" key="3">
    <source>
        <dbReference type="EMBL" id="SUO04909.1"/>
    </source>
</evidence>
<dbReference type="GO" id="GO:0004427">
    <property type="term" value="F:inorganic diphosphate phosphatase activity"/>
    <property type="evidence" value="ECO:0007669"/>
    <property type="project" value="InterPro"/>
</dbReference>
<dbReference type="Proteomes" id="UP000260721">
    <property type="component" value="Unassembled WGS sequence"/>
</dbReference>
<dbReference type="GO" id="GO:0006796">
    <property type="term" value="P:phosphate-containing compound metabolic process"/>
    <property type="evidence" value="ECO:0007669"/>
    <property type="project" value="InterPro"/>
</dbReference>
<evidence type="ECO:0000313" key="2">
    <source>
        <dbReference type="EMBL" id="RGD76811.1"/>
    </source>
</evidence>
<evidence type="ECO:0000313" key="1">
    <source>
        <dbReference type="EMBL" id="MDB7982774.1"/>
    </source>
</evidence>
<evidence type="ECO:0000313" key="5">
    <source>
        <dbReference type="Proteomes" id="UP000260721"/>
    </source>
</evidence>
<dbReference type="RefSeq" id="WP_022790507.1">
    <property type="nucleotide sequence ID" value="NZ_CALCIP010000038.1"/>
</dbReference>
<dbReference type="SUPFAM" id="SSF50324">
    <property type="entry name" value="Inorganic pyrophosphatase"/>
    <property type="match status" value="1"/>
</dbReference>
<reference evidence="3 4" key="1">
    <citation type="submission" date="2018-06" db="EMBL/GenBank/DDBJ databases">
        <authorList>
            <consortium name="Pathogen Informatics"/>
            <person name="Doyle S."/>
        </authorList>
    </citation>
    <scope>NUCLEOTIDE SEQUENCE [LARGE SCALE GENOMIC DNA]</scope>
    <source>
        <strain evidence="3 4">NCTC11087</strain>
    </source>
</reference>
<accession>A0A380LMA2</accession>
<dbReference type="EMBL" id="UHFX01000003">
    <property type="protein sequence ID" value="SUO04909.1"/>
    <property type="molecule type" value="Genomic_DNA"/>
</dbReference>
<keyword evidence="4" id="KW-1185">Reference proteome</keyword>
<reference evidence="1" key="3">
    <citation type="submission" date="2023-01" db="EMBL/GenBank/DDBJ databases">
        <title>Human gut microbiome strain richness.</title>
        <authorList>
            <person name="Chen-Liaw A."/>
        </authorList>
    </citation>
    <scope>NUCLEOTIDE SEQUENCE</scope>
    <source>
        <strain evidence="1">D8_m1001271B151109d0_201107</strain>
    </source>
</reference>
<dbReference type="GO" id="GO:0000287">
    <property type="term" value="F:magnesium ion binding"/>
    <property type="evidence" value="ECO:0007669"/>
    <property type="project" value="InterPro"/>
</dbReference>
<dbReference type="OrthoDB" id="9798247at2"/>
<dbReference type="GO" id="GO:0005737">
    <property type="term" value="C:cytoplasm"/>
    <property type="evidence" value="ECO:0007669"/>
    <property type="project" value="InterPro"/>
</dbReference>
<dbReference type="InterPro" id="IPR036649">
    <property type="entry name" value="Pyrophosphatase_sf"/>
</dbReference>
<gene>
    <name evidence="2" type="ORF">DXC78_05075</name>
    <name evidence="3" type="ORF">NCTC11087_01838</name>
    <name evidence="1" type="ORF">PND82_08090</name>
</gene>
<name>A0A380LMA2_9FIRM</name>
<dbReference type="Proteomes" id="UP001212981">
    <property type="component" value="Unassembled WGS sequence"/>
</dbReference>
<dbReference type="EMBL" id="JAQLXO010000014">
    <property type="protein sequence ID" value="MDB7982774.1"/>
    <property type="molecule type" value="Genomic_DNA"/>
</dbReference>
<evidence type="ECO:0000313" key="4">
    <source>
        <dbReference type="Proteomes" id="UP000255523"/>
    </source>
</evidence>
<protein>
    <submittedName>
        <fullName evidence="1">Inorganic pyrophosphatase</fullName>
    </submittedName>
</protein>
<organism evidence="3 4">
    <name type="scientific">Faecalicoccus pleomorphus</name>
    <dbReference type="NCBI Taxonomy" id="1323"/>
    <lineage>
        <taxon>Bacteria</taxon>
        <taxon>Bacillati</taxon>
        <taxon>Bacillota</taxon>
        <taxon>Erysipelotrichia</taxon>
        <taxon>Erysipelotrichales</taxon>
        <taxon>Erysipelotrichaceae</taxon>
        <taxon>Faecalicoccus</taxon>
    </lineage>
</organism>
<dbReference type="STRING" id="1123313.GCA_000420345_01693"/>
<sequence>MEQLENNAYFWQKMDTLLLSSTCKIDHPQGSSHPVYANLIYPVDYGYLQDTVGTDTQPIHVFKGKKSAHNVGAIVISADILKKDCEVKLLVGCDEEEKVKILEFLNQTQFQKAILVQRGNQTPNWANND</sequence>
<dbReference type="EMBL" id="QUSK01000009">
    <property type="protein sequence ID" value="RGD76811.1"/>
    <property type="molecule type" value="Genomic_DNA"/>
</dbReference>